<organism evidence="1 2">
    <name type="scientific">Streptomyces carpinensis</name>
    <dbReference type="NCBI Taxonomy" id="66369"/>
    <lineage>
        <taxon>Bacteria</taxon>
        <taxon>Bacillati</taxon>
        <taxon>Actinomycetota</taxon>
        <taxon>Actinomycetes</taxon>
        <taxon>Kitasatosporales</taxon>
        <taxon>Streptomycetaceae</taxon>
        <taxon>Streptomyces</taxon>
    </lineage>
</organism>
<evidence type="ECO:0000313" key="2">
    <source>
        <dbReference type="Proteomes" id="UP001458415"/>
    </source>
</evidence>
<accession>A0ABV1WEX3</accession>
<sequence length="89" mass="9152">PGADRRAVARRTSCLPVAGRPAYCVKLDETASSVPFAVIVRGAAQAQVIREELGAAVAVEVRARHRVPEAVVPVVGAGNAGNPAGRREG</sequence>
<reference evidence="1 2" key="1">
    <citation type="submission" date="2024-06" db="EMBL/GenBank/DDBJ databases">
        <title>The Natural Products Discovery Center: Release of the First 8490 Sequenced Strains for Exploring Actinobacteria Biosynthetic Diversity.</title>
        <authorList>
            <person name="Kalkreuter E."/>
            <person name="Kautsar S.A."/>
            <person name="Yang D."/>
            <person name="Bader C.D."/>
            <person name="Teijaro C.N."/>
            <person name="Fluegel L."/>
            <person name="Davis C.M."/>
            <person name="Simpson J.R."/>
            <person name="Lauterbach L."/>
            <person name="Steele A.D."/>
            <person name="Gui C."/>
            <person name="Meng S."/>
            <person name="Li G."/>
            <person name="Viehrig K."/>
            <person name="Ye F."/>
            <person name="Su P."/>
            <person name="Kiefer A.F."/>
            <person name="Nichols A."/>
            <person name="Cepeda A.J."/>
            <person name="Yan W."/>
            <person name="Fan B."/>
            <person name="Jiang Y."/>
            <person name="Adhikari A."/>
            <person name="Zheng C.-J."/>
            <person name="Schuster L."/>
            <person name="Cowan T.M."/>
            <person name="Smanski M.J."/>
            <person name="Chevrette M.G."/>
            <person name="De Carvalho L.P.S."/>
            <person name="Shen B."/>
        </authorList>
    </citation>
    <scope>NUCLEOTIDE SEQUENCE [LARGE SCALE GENOMIC DNA]</scope>
    <source>
        <strain evidence="1 2">NPDC000634</strain>
    </source>
</reference>
<feature type="non-terminal residue" evidence="1">
    <location>
        <position position="1"/>
    </location>
</feature>
<comment type="caution">
    <text evidence="1">The sequence shown here is derived from an EMBL/GenBank/DDBJ whole genome shotgun (WGS) entry which is preliminary data.</text>
</comment>
<proteinExistence type="predicted"/>
<name>A0ABV1WEX3_9ACTN</name>
<dbReference type="EMBL" id="JBEPCU010001132">
    <property type="protein sequence ID" value="MER6982750.1"/>
    <property type="molecule type" value="Genomic_DNA"/>
</dbReference>
<protein>
    <submittedName>
        <fullName evidence="1">Uncharacterized protein</fullName>
    </submittedName>
</protein>
<evidence type="ECO:0000313" key="1">
    <source>
        <dbReference type="EMBL" id="MER6982750.1"/>
    </source>
</evidence>
<dbReference type="Proteomes" id="UP001458415">
    <property type="component" value="Unassembled WGS sequence"/>
</dbReference>
<keyword evidence="2" id="KW-1185">Reference proteome</keyword>
<gene>
    <name evidence="1" type="ORF">ABT317_38770</name>
</gene>